<dbReference type="InterPro" id="IPR015931">
    <property type="entry name" value="Acnase/IPM_dHydase_lsu_aba_1/3"/>
</dbReference>
<dbReference type="InterPro" id="IPR001030">
    <property type="entry name" value="Acoase/IPM_deHydtase_lsu_aba"/>
</dbReference>
<dbReference type="Proteomes" id="UP000193411">
    <property type="component" value="Unassembled WGS sequence"/>
</dbReference>
<evidence type="ECO:0000256" key="2">
    <source>
        <dbReference type="ARBA" id="ARBA00023004"/>
    </source>
</evidence>
<reference evidence="7 8" key="1">
    <citation type="submission" date="2016-07" db="EMBL/GenBank/DDBJ databases">
        <title>Pervasive Adenine N6-methylation of Active Genes in Fungi.</title>
        <authorList>
            <consortium name="DOE Joint Genome Institute"/>
            <person name="Mondo S.J."/>
            <person name="Dannebaum R.O."/>
            <person name="Kuo R.C."/>
            <person name="Labutti K."/>
            <person name="Haridas S."/>
            <person name="Kuo A."/>
            <person name="Salamov A."/>
            <person name="Ahrendt S.R."/>
            <person name="Lipzen A."/>
            <person name="Sullivan W."/>
            <person name="Andreopoulos W.B."/>
            <person name="Clum A."/>
            <person name="Lindquist E."/>
            <person name="Daum C."/>
            <person name="Ramamoorthy G.K."/>
            <person name="Gryganskyi A."/>
            <person name="Culley D."/>
            <person name="Magnuson J.K."/>
            <person name="James T.Y."/>
            <person name="O'Malley M.A."/>
            <person name="Stajich J.E."/>
            <person name="Spatafora J.W."/>
            <person name="Visel A."/>
            <person name="Grigoriev I.V."/>
        </authorList>
    </citation>
    <scope>NUCLEOTIDE SEQUENCE [LARGE SCALE GENOMIC DNA]</scope>
    <source>
        <strain evidence="7 8">PL171</strain>
    </source>
</reference>
<dbReference type="PROSITE" id="PS01244">
    <property type="entry name" value="ACONITASE_2"/>
    <property type="match status" value="1"/>
</dbReference>
<dbReference type="GO" id="GO:0046872">
    <property type="term" value="F:metal ion binding"/>
    <property type="evidence" value="ECO:0007669"/>
    <property type="project" value="UniProtKB-KW"/>
</dbReference>
<evidence type="ECO:0000256" key="4">
    <source>
        <dbReference type="ARBA" id="ARBA00023239"/>
    </source>
</evidence>
<dbReference type="InterPro" id="IPR050067">
    <property type="entry name" value="IPM_dehydratase_rel_enz"/>
</dbReference>
<keyword evidence="3" id="KW-0411">Iron-sulfur</keyword>
<dbReference type="Gene3D" id="3.30.499.10">
    <property type="entry name" value="Aconitase, domain 3"/>
    <property type="match status" value="2"/>
</dbReference>
<dbReference type="AlphaFoldDB" id="A0A1Y2I2Z0"/>
<name>A0A1Y2I2Z0_9FUNG</name>
<sequence length="683" mass="72501">MTLPRITARPSPYPFSLQRLPTATSWTHRRLATVSGSHLPGSTGSSSSSSGGQTLIEKIVQRYTVGASPGLVRQGDFVSIQPHHVLTHDNTAAVLSKYKAINPQRIFNPRQPVFAIDHDVQNTSPTNLAKYTTIRDFAHRHGIDYYPPGRGIGHQTMVEEAYALPYTLTVASDSHANMYGGLGCLGTPIVRTDAAAIWCTGQTWWQVPRVVHVELRGAPPRGVTGKDVILALCAHFKANQVLNAAVEFGGDGVSHLSVDERLAVANMTTEWGALAGVFPLTPAVVDQIQAEPLVADPDAQYAKRLTLDLASMQPYVSGPNSVKVATPVVELAAQHIKIHKAYLVSCVAPGVEFYVAPASTKVQQEAQARGDWQVLMQAGAIPLPAGCGPCVGLGMGLLKDGEVGISATNRNFKGRMGSPNAQAYLASPAVVMASALKGEIAVPTLPEYAELVRRSPPSAPQPVVSTPCTTTVDSATSPARTIRAPLVFCHQDNLNTDGIYPGKYTYQDSLTAAQMAAVVMENYDPAFPSLLNASPSSAGTILLAGFNFGTGSSREQAATALKAAGVRLVLAGSASETFKRNALNNGLLVLEAPALVKDAASEFGRQKLSVRTGWVAEVRLEEGKVVVSKGEQRVEYAIPRVGKIAQELMREGGLEGWVRKRLSQAAVADGSAASQAARAETRV</sequence>
<keyword evidence="4" id="KW-0456">Lyase</keyword>
<dbReference type="InterPro" id="IPR015928">
    <property type="entry name" value="Aconitase/3IPM_dehydase_swvl"/>
</dbReference>
<dbReference type="SUPFAM" id="SSF52016">
    <property type="entry name" value="LeuD/IlvD-like"/>
    <property type="match status" value="1"/>
</dbReference>
<evidence type="ECO:0000256" key="1">
    <source>
        <dbReference type="ARBA" id="ARBA00022723"/>
    </source>
</evidence>
<dbReference type="EMBL" id="MCFL01000003">
    <property type="protein sequence ID" value="ORZ40333.1"/>
    <property type="molecule type" value="Genomic_DNA"/>
</dbReference>
<dbReference type="GO" id="GO:0170038">
    <property type="term" value="P:proteinogenic amino acid biosynthetic process"/>
    <property type="evidence" value="ECO:0007669"/>
    <property type="project" value="UniProtKB-ARBA"/>
</dbReference>
<keyword evidence="1" id="KW-0479">Metal-binding</keyword>
<dbReference type="OrthoDB" id="10262323at2759"/>
<dbReference type="PANTHER" id="PTHR43822:SF2">
    <property type="entry name" value="HOMOACONITASE, MITOCHONDRIAL"/>
    <property type="match status" value="1"/>
</dbReference>
<comment type="caution">
    <text evidence="7">The sequence shown here is derived from an EMBL/GenBank/DDBJ whole genome shotgun (WGS) entry which is preliminary data.</text>
</comment>
<evidence type="ECO:0000313" key="7">
    <source>
        <dbReference type="EMBL" id="ORZ40333.1"/>
    </source>
</evidence>
<keyword evidence="2" id="KW-0408">Iron</keyword>
<organism evidence="7 8">
    <name type="scientific">Catenaria anguillulae PL171</name>
    <dbReference type="NCBI Taxonomy" id="765915"/>
    <lineage>
        <taxon>Eukaryota</taxon>
        <taxon>Fungi</taxon>
        <taxon>Fungi incertae sedis</taxon>
        <taxon>Blastocladiomycota</taxon>
        <taxon>Blastocladiomycetes</taxon>
        <taxon>Blastocladiales</taxon>
        <taxon>Catenariaceae</taxon>
        <taxon>Catenaria</taxon>
    </lineage>
</organism>
<evidence type="ECO:0000256" key="3">
    <source>
        <dbReference type="ARBA" id="ARBA00023014"/>
    </source>
</evidence>
<proteinExistence type="predicted"/>
<feature type="domain" description="Aconitase A/isopropylmalate dehydratase small subunit swivel" evidence="6">
    <location>
        <begin position="493"/>
        <end position="593"/>
    </location>
</feature>
<dbReference type="STRING" id="765915.A0A1Y2I2Z0"/>
<accession>A0A1Y2I2Z0</accession>
<dbReference type="GO" id="GO:0016829">
    <property type="term" value="F:lyase activity"/>
    <property type="evidence" value="ECO:0007669"/>
    <property type="project" value="UniProtKB-KW"/>
</dbReference>
<dbReference type="Gene3D" id="3.20.19.10">
    <property type="entry name" value="Aconitase, domain 4"/>
    <property type="match status" value="1"/>
</dbReference>
<evidence type="ECO:0000259" key="5">
    <source>
        <dbReference type="Pfam" id="PF00330"/>
    </source>
</evidence>
<protein>
    <submittedName>
        <fullName evidence="7">Homoaconitase</fullName>
    </submittedName>
</protein>
<dbReference type="Pfam" id="PF00330">
    <property type="entry name" value="Aconitase"/>
    <property type="match status" value="1"/>
</dbReference>
<dbReference type="Pfam" id="PF00694">
    <property type="entry name" value="Aconitase_C"/>
    <property type="match status" value="1"/>
</dbReference>
<dbReference type="GO" id="GO:0170034">
    <property type="term" value="P:L-amino acid biosynthetic process"/>
    <property type="evidence" value="ECO:0007669"/>
    <property type="project" value="UniProtKB-ARBA"/>
</dbReference>
<dbReference type="PRINTS" id="PR00415">
    <property type="entry name" value="ACONITASE"/>
</dbReference>
<keyword evidence="8" id="KW-1185">Reference proteome</keyword>
<dbReference type="PANTHER" id="PTHR43822">
    <property type="entry name" value="HOMOACONITASE, MITOCHONDRIAL-RELATED"/>
    <property type="match status" value="1"/>
</dbReference>
<dbReference type="InterPro" id="IPR036008">
    <property type="entry name" value="Aconitase_4Fe-4S_dom"/>
</dbReference>
<dbReference type="GO" id="GO:0051536">
    <property type="term" value="F:iron-sulfur cluster binding"/>
    <property type="evidence" value="ECO:0007669"/>
    <property type="project" value="UniProtKB-KW"/>
</dbReference>
<gene>
    <name evidence="7" type="ORF">BCR44DRAFT_1509598</name>
</gene>
<dbReference type="InterPro" id="IPR000573">
    <property type="entry name" value="AconitaseA/IPMdHydase_ssu_swvl"/>
</dbReference>
<dbReference type="InterPro" id="IPR018136">
    <property type="entry name" value="Aconitase_4Fe-4S_BS"/>
</dbReference>
<evidence type="ECO:0000259" key="6">
    <source>
        <dbReference type="Pfam" id="PF00694"/>
    </source>
</evidence>
<evidence type="ECO:0000313" key="8">
    <source>
        <dbReference type="Proteomes" id="UP000193411"/>
    </source>
</evidence>
<dbReference type="SUPFAM" id="SSF53732">
    <property type="entry name" value="Aconitase iron-sulfur domain"/>
    <property type="match status" value="1"/>
</dbReference>
<feature type="domain" description="Aconitase/3-isopropylmalate dehydratase large subunit alpha/beta/alpha" evidence="5">
    <location>
        <begin position="58"/>
        <end position="335"/>
    </location>
</feature>